<dbReference type="InterPro" id="IPR002562">
    <property type="entry name" value="3'-5'_exonuclease_dom"/>
</dbReference>
<protein>
    <recommendedName>
        <fullName evidence="8">3'-5' exonuclease</fullName>
    </recommendedName>
    <alternativeName>
        <fullName evidence="9">Werner Syndrome-like exonuclease</fullName>
    </alternativeName>
</protein>
<feature type="region of interest" description="Disordered" evidence="10">
    <location>
        <begin position="1"/>
        <end position="59"/>
    </location>
</feature>
<keyword evidence="5" id="KW-0269">Exonuclease</keyword>
<dbReference type="EMBL" id="JARJCM010000211">
    <property type="protein sequence ID" value="KAJ7022366.1"/>
    <property type="molecule type" value="Genomic_DNA"/>
</dbReference>
<evidence type="ECO:0000256" key="4">
    <source>
        <dbReference type="ARBA" id="ARBA00022801"/>
    </source>
</evidence>
<organism evidence="12 13">
    <name type="scientific">Mycena alexandri</name>
    <dbReference type="NCBI Taxonomy" id="1745969"/>
    <lineage>
        <taxon>Eukaryota</taxon>
        <taxon>Fungi</taxon>
        <taxon>Dikarya</taxon>
        <taxon>Basidiomycota</taxon>
        <taxon>Agaricomycotina</taxon>
        <taxon>Agaricomycetes</taxon>
        <taxon>Agaricomycetidae</taxon>
        <taxon>Agaricales</taxon>
        <taxon>Marasmiineae</taxon>
        <taxon>Mycenaceae</taxon>
        <taxon>Mycena</taxon>
    </lineage>
</organism>
<dbReference type="InterPro" id="IPR036397">
    <property type="entry name" value="RNaseH_sf"/>
</dbReference>
<evidence type="ECO:0000256" key="9">
    <source>
        <dbReference type="ARBA" id="ARBA00042761"/>
    </source>
</evidence>
<feature type="domain" description="3'-5' exonuclease" evidence="11">
    <location>
        <begin position="71"/>
        <end position="286"/>
    </location>
</feature>
<evidence type="ECO:0000259" key="11">
    <source>
        <dbReference type="SMART" id="SM00474"/>
    </source>
</evidence>
<keyword evidence="3" id="KW-0479">Metal-binding</keyword>
<name>A0AAD6S700_9AGAR</name>
<feature type="compositionally biased region" description="Polar residues" evidence="10">
    <location>
        <begin position="23"/>
        <end position="36"/>
    </location>
</feature>
<dbReference type="InterPro" id="IPR051132">
    <property type="entry name" value="3-5_Exonuclease_domain"/>
</dbReference>
<comment type="caution">
    <text evidence="12">The sequence shown here is derived from an EMBL/GenBank/DDBJ whole genome shotgun (WGS) entry which is preliminary data.</text>
</comment>
<keyword evidence="7" id="KW-0539">Nucleus</keyword>
<evidence type="ECO:0000256" key="3">
    <source>
        <dbReference type="ARBA" id="ARBA00022723"/>
    </source>
</evidence>
<evidence type="ECO:0000256" key="1">
    <source>
        <dbReference type="ARBA" id="ARBA00004123"/>
    </source>
</evidence>
<proteinExistence type="predicted"/>
<accession>A0AAD6S700</accession>
<comment type="subcellular location">
    <subcellularLocation>
        <location evidence="1">Nucleus</location>
    </subcellularLocation>
</comment>
<keyword evidence="13" id="KW-1185">Reference proteome</keyword>
<dbReference type="GO" id="GO:0006139">
    <property type="term" value="P:nucleobase-containing compound metabolic process"/>
    <property type="evidence" value="ECO:0007669"/>
    <property type="project" value="InterPro"/>
</dbReference>
<dbReference type="InterPro" id="IPR012337">
    <property type="entry name" value="RNaseH-like_sf"/>
</dbReference>
<dbReference type="SUPFAM" id="SSF53098">
    <property type="entry name" value="Ribonuclease H-like"/>
    <property type="match status" value="1"/>
</dbReference>
<feature type="compositionally biased region" description="Polar residues" evidence="10">
    <location>
        <begin position="1"/>
        <end position="11"/>
    </location>
</feature>
<feature type="compositionally biased region" description="Basic and acidic residues" evidence="10">
    <location>
        <begin position="43"/>
        <end position="53"/>
    </location>
</feature>
<dbReference type="GO" id="GO:0003676">
    <property type="term" value="F:nucleic acid binding"/>
    <property type="evidence" value="ECO:0007669"/>
    <property type="project" value="InterPro"/>
</dbReference>
<dbReference type="GO" id="GO:0005634">
    <property type="term" value="C:nucleus"/>
    <property type="evidence" value="ECO:0007669"/>
    <property type="project" value="UniProtKB-SubCell"/>
</dbReference>
<evidence type="ECO:0000256" key="5">
    <source>
        <dbReference type="ARBA" id="ARBA00022839"/>
    </source>
</evidence>
<reference evidence="12" key="1">
    <citation type="submission" date="2023-03" db="EMBL/GenBank/DDBJ databases">
        <title>Massive genome expansion in bonnet fungi (Mycena s.s.) driven by repeated elements and novel gene families across ecological guilds.</title>
        <authorList>
            <consortium name="Lawrence Berkeley National Laboratory"/>
            <person name="Harder C.B."/>
            <person name="Miyauchi S."/>
            <person name="Viragh M."/>
            <person name="Kuo A."/>
            <person name="Thoen E."/>
            <person name="Andreopoulos B."/>
            <person name="Lu D."/>
            <person name="Skrede I."/>
            <person name="Drula E."/>
            <person name="Henrissat B."/>
            <person name="Morin E."/>
            <person name="Kohler A."/>
            <person name="Barry K."/>
            <person name="LaButti K."/>
            <person name="Morin E."/>
            <person name="Salamov A."/>
            <person name="Lipzen A."/>
            <person name="Mereny Z."/>
            <person name="Hegedus B."/>
            <person name="Baldrian P."/>
            <person name="Stursova M."/>
            <person name="Weitz H."/>
            <person name="Taylor A."/>
            <person name="Grigoriev I.V."/>
            <person name="Nagy L.G."/>
            <person name="Martin F."/>
            <person name="Kauserud H."/>
        </authorList>
    </citation>
    <scope>NUCLEOTIDE SEQUENCE</scope>
    <source>
        <strain evidence="12">CBHHK200</strain>
    </source>
</reference>
<evidence type="ECO:0000256" key="7">
    <source>
        <dbReference type="ARBA" id="ARBA00023242"/>
    </source>
</evidence>
<dbReference type="GO" id="GO:0046872">
    <property type="term" value="F:metal ion binding"/>
    <property type="evidence" value="ECO:0007669"/>
    <property type="project" value="UniProtKB-KW"/>
</dbReference>
<dbReference type="PANTHER" id="PTHR13620">
    <property type="entry name" value="3-5 EXONUCLEASE"/>
    <property type="match status" value="1"/>
</dbReference>
<keyword evidence="6" id="KW-0460">Magnesium</keyword>
<evidence type="ECO:0000313" key="13">
    <source>
        <dbReference type="Proteomes" id="UP001218188"/>
    </source>
</evidence>
<evidence type="ECO:0000256" key="10">
    <source>
        <dbReference type="SAM" id="MobiDB-lite"/>
    </source>
</evidence>
<sequence length="341" mass="38731">MLYQYSDTNRTPYLRRQHRRQDNSSTNKIKTNSTRIQPLPQADHTKEPAKEDGNPATTLKKLEPLPQTHVVRYLTTEHQVNSSLAKIQEGVVGFDTEFVKRRPTIQEHVIVQSFPNGGSARRTALLGWQLVELHTSKRFPIAWDKIGLRLIQISQGDEAWVIDVWKIRAFPKELRRIMMSPLIAKVGVGLANDMLVIWDDFRTEMLNLVDVGLMARLTMAEKFPKVAYANLSMEVAVEHILGYVLNKEERGSDWSASELTNDQKNYAALDAVAALKLYQTLVPTLMAKSISINSPIPRGWYTFNTKHGDPMRISKALDGSDILWKASDCNWWAAGKFVGYP</sequence>
<dbReference type="Pfam" id="PF01612">
    <property type="entry name" value="DNA_pol_A_exo1"/>
    <property type="match status" value="1"/>
</dbReference>
<dbReference type="SMART" id="SM00474">
    <property type="entry name" value="35EXOc"/>
    <property type="match status" value="1"/>
</dbReference>
<evidence type="ECO:0000256" key="8">
    <source>
        <dbReference type="ARBA" id="ARBA00040531"/>
    </source>
</evidence>
<dbReference type="Gene3D" id="3.30.420.10">
    <property type="entry name" value="Ribonuclease H-like superfamily/Ribonuclease H"/>
    <property type="match status" value="1"/>
</dbReference>
<dbReference type="GO" id="GO:0008408">
    <property type="term" value="F:3'-5' exonuclease activity"/>
    <property type="evidence" value="ECO:0007669"/>
    <property type="project" value="InterPro"/>
</dbReference>
<dbReference type="AlphaFoldDB" id="A0AAD6S700"/>
<dbReference type="PANTHER" id="PTHR13620:SF109">
    <property type="entry name" value="3'-5' EXONUCLEASE"/>
    <property type="match status" value="1"/>
</dbReference>
<evidence type="ECO:0000313" key="12">
    <source>
        <dbReference type="EMBL" id="KAJ7022366.1"/>
    </source>
</evidence>
<gene>
    <name evidence="12" type="ORF">C8F04DRAFT_1194579</name>
</gene>
<keyword evidence="4" id="KW-0378">Hydrolase</keyword>
<evidence type="ECO:0000256" key="2">
    <source>
        <dbReference type="ARBA" id="ARBA00022722"/>
    </source>
</evidence>
<dbReference type="Proteomes" id="UP001218188">
    <property type="component" value="Unassembled WGS sequence"/>
</dbReference>
<evidence type="ECO:0000256" key="6">
    <source>
        <dbReference type="ARBA" id="ARBA00022842"/>
    </source>
</evidence>
<keyword evidence="2" id="KW-0540">Nuclease</keyword>